<reference evidence="2" key="2">
    <citation type="submission" date="2023-02" db="EMBL/GenBank/DDBJ databases">
        <authorList>
            <person name="Swenson N.G."/>
            <person name="Wegrzyn J.L."/>
            <person name="Mcevoy S.L."/>
        </authorList>
    </citation>
    <scope>NUCLEOTIDE SEQUENCE</scope>
    <source>
        <strain evidence="2">91603</strain>
        <tissue evidence="2">Leaf</tissue>
    </source>
</reference>
<organism evidence="2 3">
    <name type="scientific">Acer negundo</name>
    <name type="common">Box elder</name>
    <dbReference type="NCBI Taxonomy" id="4023"/>
    <lineage>
        <taxon>Eukaryota</taxon>
        <taxon>Viridiplantae</taxon>
        <taxon>Streptophyta</taxon>
        <taxon>Embryophyta</taxon>
        <taxon>Tracheophyta</taxon>
        <taxon>Spermatophyta</taxon>
        <taxon>Magnoliopsida</taxon>
        <taxon>eudicotyledons</taxon>
        <taxon>Gunneridae</taxon>
        <taxon>Pentapetalae</taxon>
        <taxon>rosids</taxon>
        <taxon>malvids</taxon>
        <taxon>Sapindales</taxon>
        <taxon>Sapindaceae</taxon>
        <taxon>Hippocastanoideae</taxon>
        <taxon>Acereae</taxon>
        <taxon>Acer</taxon>
    </lineage>
</organism>
<gene>
    <name evidence="2" type="ORF">LWI28_007575</name>
</gene>
<feature type="region of interest" description="Disordered" evidence="1">
    <location>
        <begin position="164"/>
        <end position="213"/>
    </location>
</feature>
<name>A0AAD5IY86_ACENE</name>
<proteinExistence type="predicted"/>
<feature type="compositionally biased region" description="Basic and acidic residues" evidence="1">
    <location>
        <begin position="191"/>
        <end position="213"/>
    </location>
</feature>
<feature type="compositionally biased region" description="Basic and acidic residues" evidence="1">
    <location>
        <begin position="164"/>
        <end position="180"/>
    </location>
</feature>
<reference evidence="2" key="1">
    <citation type="journal article" date="2022" name="Plant J.">
        <title>Strategies of tolerance reflected in two North American maple genomes.</title>
        <authorList>
            <person name="McEvoy S.L."/>
            <person name="Sezen U.U."/>
            <person name="Trouern-Trend A."/>
            <person name="McMahon S.M."/>
            <person name="Schaberg P.G."/>
            <person name="Yang J."/>
            <person name="Wegrzyn J.L."/>
            <person name="Swenson N.G."/>
        </authorList>
    </citation>
    <scope>NUCLEOTIDE SEQUENCE</scope>
    <source>
        <strain evidence="2">91603</strain>
    </source>
</reference>
<dbReference type="EMBL" id="JAJSOW010000101">
    <property type="protein sequence ID" value="KAI9180724.1"/>
    <property type="molecule type" value="Genomic_DNA"/>
</dbReference>
<sequence length="213" mass="23210">MAFLSVKSRQLPAVSFGSPTFLSLLPAKPPQQLSFPAAMLPSSAATYKLVAVPSKPYWSSVCLMCRSKGDEEVDKNDMESPFIVILCLMAIALIIGNGETGGGDESSGPRQAEKQDDPDTTIEFLKDILHSVELTIKENKFEEVERVADYILNLIIGRYDAETGRRKGSRDGAEAGRRETGGGPGGSEGSGSRRAEKPKENDLKYQKIERISR</sequence>
<comment type="caution">
    <text evidence="2">The sequence shown here is derived from an EMBL/GenBank/DDBJ whole genome shotgun (WGS) entry which is preliminary data.</text>
</comment>
<dbReference type="Proteomes" id="UP001064489">
    <property type="component" value="Chromosome 4"/>
</dbReference>
<evidence type="ECO:0000313" key="3">
    <source>
        <dbReference type="Proteomes" id="UP001064489"/>
    </source>
</evidence>
<evidence type="ECO:0000313" key="2">
    <source>
        <dbReference type="EMBL" id="KAI9180724.1"/>
    </source>
</evidence>
<accession>A0AAD5IY86</accession>
<keyword evidence="3" id="KW-1185">Reference proteome</keyword>
<evidence type="ECO:0000256" key="1">
    <source>
        <dbReference type="SAM" id="MobiDB-lite"/>
    </source>
</evidence>
<dbReference type="AlphaFoldDB" id="A0AAD5IY86"/>
<protein>
    <submittedName>
        <fullName evidence="2">Uncharacterized protein</fullName>
    </submittedName>
</protein>